<proteinExistence type="predicted"/>
<dbReference type="EMBL" id="JACXSI010000026">
    <property type="protein sequence ID" value="MBD3109032.1"/>
    <property type="molecule type" value="Genomic_DNA"/>
</dbReference>
<evidence type="ECO:0008006" key="4">
    <source>
        <dbReference type="Google" id="ProtNLM"/>
    </source>
</evidence>
<sequence>MNQHFNYHYGHYPYTYYRQQAPNPSQPAQQQPGSNDVLPEVNPEVFIESSRKVRDLLTDAVSISDQLIKTNVGRQIQEAAQKNDTATIYRLLNAIGMKNNIHVSYTPHSIIITVTPPNPTSTLQTTVTLQMVWNAAF</sequence>
<accession>A0A927CYJ0</accession>
<dbReference type="Pfam" id="PF26344">
    <property type="entry name" value="YuzC"/>
    <property type="match status" value="1"/>
</dbReference>
<organism evidence="2 3">
    <name type="scientific">Peribacillus faecalis</name>
    <dbReference type="NCBI Taxonomy" id="2772559"/>
    <lineage>
        <taxon>Bacteria</taxon>
        <taxon>Bacillati</taxon>
        <taxon>Bacillota</taxon>
        <taxon>Bacilli</taxon>
        <taxon>Bacillales</taxon>
        <taxon>Bacillaceae</taxon>
        <taxon>Peribacillus</taxon>
    </lineage>
</organism>
<feature type="compositionally biased region" description="Low complexity" evidence="1">
    <location>
        <begin position="17"/>
        <end position="35"/>
    </location>
</feature>
<comment type="caution">
    <text evidence="2">The sequence shown here is derived from an EMBL/GenBank/DDBJ whole genome shotgun (WGS) entry which is preliminary data.</text>
</comment>
<gene>
    <name evidence="2" type="ORF">IEO70_11745</name>
</gene>
<keyword evidence="3" id="KW-1185">Reference proteome</keyword>
<dbReference type="RefSeq" id="WP_190998572.1">
    <property type="nucleotide sequence ID" value="NZ_JACXSI010000026.1"/>
</dbReference>
<name>A0A927CYJ0_9BACI</name>
<evidence type="ECO:0000313" key="3">
    <source>
        <dbReference type="Proteomes" id="UP000602076"/>
    </source>
</evidence>
<evidence type="ECO:0000256" key="1">
    <source>
        <dbReference type="SAM" id="MobiDB-lite"/>
    </source>
</evidence>
<dbReference type="Proteomes" id="UP000602076">
    <property type="component" value="Unassembled WGS sequence"/>
</dbReference>
<evidence type="ECO:0000313" key="2">
    <source>
        <dbReference type="EMBL" id="MBD3109032.1"/>
    </source>
</evidence>
<dbReference type="AlphaFoldDB" id="A0A927CYJ0"/>
<feature type="region of interest" description="Disordered" evidence="1">
    <location>
        <begin position="17"/>
        <end position="39"/>
    </location>
</feature>
<reference evidence="2" key="1">
    <citation type="submission" date="2020-09" db="EMBL/GenBank/DDBJ databases">
        <title>Bacillus faecalis sp. nov., a moderately halophilic bacterium isolated from cow faeces.</title>
        <authorList>
            <person name="Jiang L."/>
            <person name="Lee J."/>
        </authorList>
    </citation>
    <scope>NUCLEOTIDE SEQUENCE</scope>
    <source>
        <strain evidence="2">AGMB 02131</strain>
    </source>
</reference>
<protein>
    <recommendedName>
        <fullName evidence="4">Inner spore coat protein</fullName>
    </recommendedName>
</protein>
<dbReference type="InterPro" id="IPR058870">
    <property type="entry name" value="YuzC"/>
</dbReference>